<reference evidence="2" key="1">
    <citation type="journal article" date="2014" name="Nat. Commun.">
        <title>Genomic adaptations of the halophilic Dead Sea filamentous fungus Eurotium rubrum.</title>
        <authorList>
            <person name="Kis-Papo T."/>
            <person name="Weig A.R."/>
            <person name="Riley R."/>
            <person name="Persoh D."/>
            <person name="Salamov A."/>
            <person name="Sun H."/>
            <person name="Lipzen A."/>
            <person name="Wasser S.P."/>
            <person name="Rambold G."/>
            <person name="Grigoriev I.V."/>
            <person name="Nevo E."/>
        </authorList>
    </citation>
    <scope>NUCLEOTIDE SEQUENCE [LARGE SCALE GENOMIC DNA]</scope>
    <source>
        <strain evidence="2">CBS 135680</strain>
    </source>
</reference>
<dbReference type="GeneID" id="63695047"/>
<dbReference type="OrthoDB" id="5952526at2759"/>
<gene>
    <name evidence="1" type="ORF">EURHEDRAFT_399400</name>
</gene>
<accession>A0A017SRB9</accession>
<protein>
    <submittedName>
        <fullName evidence="1">Uncharacterized protein</fullName>
    </submittedName>
</protein>
<dbReference type="HOGENOM" id="CLU_2061015_0_0_1"/>
<organism evidence="1 2">
    <name type="scientific">Aspergillus ruber (strain CBS 135680)</name>
    <dbReference type="NCBI Taxonomy" id="1388766"/>
    <lineage>
        <taxon>Eukaryota</taxon>
        <taxon>Fungi</taxon>
        <taxon>Dikarya</taxon>
        <taxon>Ascomycota</taxon>
        <taxon>Pezizomycotina</taxon>
        <taxon>Eurotiomycetes</taxon>
        <taxon>Eurotiomycetidae</taxon>
        <taxon>Eurotiales</taxon>
        <taxon>Aspergillaceae</taxon>
        <taxon>Aspergillus</taxon>
        <taxon>Aspergillus subgen. Aspergillus</taxon>
    </lineage>
</organism>
<dbReference type="EMBL" id="KK088412">
    <property type="protein sequence ID" value="EYE99104.1"/>
    <property type="molecule type" value="Genomic_DNA"/>
</dbReference>
<dbReference type="RefSeq" id="XP_040642792.1">
    <property type="nucleotide sequence ID" value="XM_040779923.1"/>
</dbReference>
<dbReference type="Proteomes" id="UP000019804">
    <property type="component" value="Unassembled WGS sequence"/>
</dbReference>
<name>A0A017SRB9_ASPRC</name>
<dbReference type="AlphaFoldDB" id="A0A017SRB9"/>
<evidence type="ECO:0000313" key="1">
    <source>
        <dbReference type="EMBL" id="EYE99104.1"/>
    </source>
</evidence>
<evidence type="ECO:0000313" key="2">
    <source>
        <dbReference type="Proteomes" id="UP000019804"/>
    </source>
</evidence>
<sequence>MAKKRTKYEDGYEELRDQPGDGFFIPSRPFETIVGHFWGMLGTRDYMRTRFGFIDALGRIDVCDSVEMQLEHVRDMLCLCRRDNMSIFDFVPFLMPRTDRDQECYGFTKWYFTSRSKPD</sequence>
<keyword evidence="2" id="KW-1185">Reference proteome</keyword>
<proteinExistence type="predicted"/>